<comment type="subcellular location">
    <subcellularLocation>
        <location evidence="1">Secreted</location>
    </subcellularLocation>
</comment>
<dbReference type="RefSeq" id="XP_012179851.1">
    <property type="nucleotide sequence ID" value="XM_012324461.1"/>
</dbReference>
<evidence type="ECO:0000256" key="4">
    <source>
        <dbReference type="ARBA" id="ARBA00023157"/>
    </source>
</evidence>
<organism evidence="8 9">
    <name type="scientific">Fibroporia radiculosa</name>
    <dbReference type="NCBI Taxonomy" id="599839"/>
    <lineage>
        <taxon>Eukaryota</taxon>
        <taxon>Fungi</taxon>
        <taxon>Dikarya</taxon>
        <taxon>Basidiomycota</taxon>
        <taxon>Agaricomycotina</taxon>
        <taxon>Agaricomycetes</taxon>
        <taxon>Polyporales</taxon>
        <taxon>Fibroporiaceae</taxon>
        <taxon>Fibroporia</taxon>
    </lineage>
</organism>
<dbReference type="EMBL" id="HE796990">
    <property type="protein sequence ID" value="CCM00568.1"/>
    <property type="molecule type" value="Genomic_DNA"/>
</dbReference>
<accession>J4G1Z5</accession>
<evidence type="ECO:0000259" key="7">
    <source>
        <dbReference type="PROSITE" id="PS52012"/>
    </source>
</evidence>
<name>J4G1Z5_9APHY</name>
<dbReference type="PROSITE" id="PS52012">
    <property type="entry name" value="CFEM"/>
    <property type="match status" value="1"/>
</dbReference>
<feature type="chain" id="PRO_5003778891" description="CFEM domain-containing protein" evidence="6">
    <location>
        <begin position="24"/>
        <end position="226"/>
    </location>
</feature>
<gene>
    <name evidence="8" type="ORF">FIBRA_02602</name>
</gene>
<dbReference type="HOGENOM" id="CLU_079937_0_0_1"/>
<sequence>MMLTRSSPLVFLALAVPLALTTAALPQNGADEYPCIALCETQAAANAGCLSYEDLPCVCTSNAYWSNAQSCMQTSCSSQALQLAQTLQQDQCTYINYVPGGSSAVSSDASVVRSAASSVFSSQSSAISSVVASQSAYYSSVSSALAAAASSLSSSLSVGAASAAGIHQSTTTSTSTSTSAGATKTEAGASGGNSSAGVALRTDGMGALAGVVVAVMGMVLGTRLVL</sequence>
<feature type="signal peptide" evidence="6">
    <location>
        <begin position="1"/>
        <end position="23"/>
    </location>
</feature>
<reference evidence="8 9" key="1">
    <citation type="journal article" date="2012" name="Appl. Environ. Microbiol.">
        <title>Short-read sequencing for genomic analysis of the brown rot fungus Fibroporia radiculosa.</title>
        <authorList>
            <person name="Tang J.D."/>
            <person name="Perkins A.D."/>
            <person name="Sonstegard T.S."/>
            <person name="Schroeder S.G."/>
            <person name="Burgess S.C."/>
            <person name="Diehl S.V."/>
        </authorList>
    </citation>
    <scope>NUCLEOTIDE SEQUENCE [LARGE SCALE GENOMIC DNA]</scope>
    <source>
        <strain evidence="8 9">TFFH 294</strain>
    </source>
</reference>
<dbReference type="GeneID" id="24095479"/>
<dbReference type="OrthoDB" id="4505683at2759"/>
<proteinExistence type="predicted"/>
<dbReference type="Proteomes" id="UP000006352">
    <property type="component" value="Unassembled WGS sequence"/>
</dbReference>
<keyword evidence="3 6" id="KW-0732">Signal</keyword>
<dbReference type="InterPro" id="IPR008427">
    <property type="entry name" value="Extracellular_membr_CFEM_dom"/>
</dbReference>
<dbReference type="GO" id="GO:0005576">
    <property type="term" value="C:extracellular region"/>
    <property type="evidence" value="ECO:0007669"/>
    <property type="project" value="UniProtKB-SubCell"/>
</dbReference>
<dbReference type="InParanoid" id="J4G1Z5"/>
<dbReference type="Pfam" id="PF05730">
    <property type="entry name" value="CFEM"/>
    <property type="match status" value="1"/>
</dbReference>
<evidence type="ECO:0000256" key="5">
    <source>
        <dbReference type="SAM" id="MobiDB-lite"/>
    </source>
</evidence>
<evidence type="ECO:0000313" key="9">
    <source>
        <dbReference type="Proteomes" id="UP000006352"/>
    </source>
</evidence>
<dbReference type="STRING" id="599839.J4G1Z5"/>
<evidence type="ECO:0000256" key="3">
    <source>
        <dbReference type="ARBA" id="ARBA00022729"/>
    </source>
</evidence>
<feature type="domain" description="CFEM" evidence="7">
    <location>
        <begin position="7"/>
        <end position="119"/>
    </location>
</feature>
<evidence type="ECO:0000256" key="1">
    <source>
        <dbReference type="ARBA" id="ARBA00004613"/>
    </source>
</evidence>
<protein>
    <recommendedName>
        <fullName evidence="7">CFEM domain-containing protein</fullName>
    </recommendedName>
</protein>
<dbReference type="AlphaFoldDB" id="J4G1Z5"/>
<evidence type="ECO:0000256" key="2">
    <source>
        <dbReference type="ARBA" id="ARBA00022525"/>
    </source>
</evidence>
<keyword evidence="9" id="KW-1185">Reference proteome</keyword>
<feature type="region of interest" description="Disordered" evidence="5">
    <location>
        <begin position="169"/>
        <end position="195"/>
    </location>
</feature>
<keyword evidence="2" id="KW-0964">Secreted</keyword>
<evidence type="ECO:0000313" key="8">
    <source>
        <dbReference type="EMBL" id="CCM00568.1"/>
    </source>
</evidence>
<evidence type="ECO:0000256" key="6">
    <source>
        <dbReference type="SAM" id="SignalP"/>
    </source>
</evidence>
<keyword evidence="4" id="KW-1015">Disulfide bond</keyword>